<dbReference type="RefSeq" id="WP_046741061.1">
    <property type="nucleotide sequence ID" value="NZ_LBNQ01000018.1"/>
</dbReference>
<dbReference type="PANTHER" id="PTHR33490:SF7">
    <property type="entry name" value="BLR2979 PROTEIN"/>
    <property type="match status" value="1"/>
</dbReference>
<keyword evidence="3" id="KW-1185">Reference proteome</keyword>
<feature type="domain" description="Transglutaminase-like" evidence="1">
    <location>
        <begin position="184"/>
        <end position="254"/>
    </location>
</feature>
<dbReference type="AlphaFoldDB" id="A0A0U1Q1C2"/>
<evidence type="ECO:0000313" key="3">
    <source>
        <dbReference type="Proteomes" id="UP000050580"/>
    </source>
</evidence>
<dbReference type="SMART" id="SM00460">
    <property type="entry name" value="TGc"/>
    <property type="match status" value="1"/>
</dbReference>
<dbReference type="PATRIC" id="fig|1610491.3.peg.866"/>
<protein>
    <recommendedName>
        <fullName evidence="1">Transglutaminase-like domain-containing protein</fullName>
    </recommendedName>
</protein>
<dbReference type="Proteomes" id="UP000050580">
    <property type="component" value="Unassembled WGS sequence"/>
</dbReference>
<dbReference type="PANTHER" id="PTHR33490">
    <property type="entry name" value="BLR5614 PROTEIN-RELATED"/>
    <property type="match status" value="1"/>
</dbReference>
<dbReference type="EMBL" id="LBNQ01000018">
    <property type="protein sequence ID" value="KKW68550.1"/>
    <property type="molecule type" value="Genomic_DNA"/>
</dbReference>
<evidence type="ECO:0000313" key="2">
    <source>
        <dbReference type="EMBL" id="KKW68550.1"/>
    </source>
</evidence>
<proteinExistence type="predicted"/>
<sequence length="298" mass="32955">MHLSVIHETRYRYEEAVLQAHHMAYLRPMEEAGQRLHAFDLEIAPAPSALAWSTDRYGQQRCYFELTEPHEELVVTARSRLTTQPLPAAMVGKLPHVQLPAGMPWEEAARAMQYVAGQAYDAAREYAQPSALAPVHDAFADYARQSELRGLSAHQVAAELCHRIYREFRYESEATDVSTPPLQALKLRAGVCQDFAQVMIAALRSLGLPARYVSGYLLTEPPPGQPRLIGVDASHAWVSAYCPQAGWLEFDPTNNCLAGQQHVRLAYGRDYGDVAPLRGVIRGGGAHTLKVAVTVMPA</sequence>
<dbReference type="OrthoDB" id="5438043at2"/>
<dbReference type="Pfam" id="PF08379">
    <property type="entry name" value="Bact_transglu_N"/>
    <property type="match status" value="1"/>
</dbReference>
<dbReference type="InterPro" id="IPR013589">
    <property type="entry name" value="Bac_transglu_N"/>
</dbReference>
<dbReference type="Gene3D" id="3.10.620.30">
    <property type="match status" value="1"/>
</dbReference>
<dbReference type="SUPFAM" id="SSF54001">
    <property type="entry name" value="Cysteine proteinases"/>
    <property type="match status" value="1"/>
</dbReference>
<organism evidence="2 3">
    <name type="scientific">Lampropedia cohaerens</name>
    <dbReference type="NCBI Taxonomy" id="1610491"/>
    <lineage>
        <taxon>Bacteria</taxon>
        <taxon>Pseudomonadati</taxon>
        <taxon>Pseudomonadota</taxon>
        <taxon>Betaproteobacteria</taxon>
        <taxon>Burkholderiales</taxon>
        <taxon>Comamonadaceae</taxon>
        <taxon>Lampropedia</taxon>
    </lineage>
</organism>
<evidence type="ECO:0000259" key="1">
    <source>
        <dbReference type="SMART" id="SM00460"/>
    </source>
</evidence>
<name>A0A0U1Q1C2_9BURK</name>
<gene>
    <name evidence="2" type="ORF">AAV94_04065</name>
</gene>
<dbReference type="STRING" id="1610491.AAV94_04065"/>
<reference evidence="2 3" key="1">
    <citation type="submission" date="2015-05" db="EMBL/GenBank/DDBJ databases">
        <title>Draft genome sequence of Lampropedia sp. CT6, isolated from the microbial mat of a hot water spring, located at Manikaran, India.</title>
        <authorList>
            <person name="Tripathi C."/>
            <person name="Rani P."/>
            <person name="Mahato N.K."/>
            <person name="Lal R."/>
        </authorList>
    </citation>
    <scope>NUCLEOTIDE SEQUENCE [LARGE SCALE GENOMIC DNA]</scope>
    <source>
        <strain evidence="2 3">CT6</strain>
    </source>
</reference>
<accession>A0A0U1Q1C2</accession>
<dbReference type="InterPro" id="IPR038765">
    <property type="entry name" value="Papain-like_cys_pep_sf"/>
</dbReference>
<dbReference type="Pfam" id="PF01841">
    <property type="entry name" value="Transglut_core"/>
    <property type="match status" value="1"/>
</dbReference>
<comment type="caution">
    <text evidence="2">The sequence shown here is derived from an EMBL/GenBank/DDBJ whole genome shotgun (WGS) entry which is preliminary data.</text>
</comment>
<dbReference type="InterPro" id="IPR002931">
    <property type="entry name" value="Transglutaminase-like"/>
</dbReference>